<dbReference type="PANTHER" id="PTHR43214:SF43">
    <property type="entry name" value="TWO-COMPONENT RESPONSE REGULATOR"/>
    <property type="match status" value="1"/>
</dbReference>
<dbReference type="EMBL" id="JBBNGS010000007">
    <property type="protein sequence ID" value="MEQ2637687.1"/>
    <property type="molecule type" value="Genomic_DNA"/>
</dbReference>
<keyword evidence="2" id="KW-0238">DNA-binding</keyword>
<dbReference type="PROSITE" id="PS50043">
    <property type="entry name" value="HTH_LUXR_2"/>
    <property type="match status" value="1"/>
</dbReference>
<evidence type="ECO:0000256" key="2">
    <source>
        <dbReference type="ARBA" id="ARBA00023125"/>
    </source>
</evidence>
<evidence type="ECO:0000259" key="5">
    <source>
        <dbReference type="PROSITE" id="PS50110"/>
    </source>
</evidence>
<dbReference type="Pfam" id="PF00072">
    <property type="entry name" value="Response_reg"/>
    <property type="match status" value="1"/>
</dbReference>
<dbReference type="InterPro" id="IPR016032">
    <property type="entry name" value="Sig_transdc_resp-reg_C-effctor"/>
</dbReference>
<protein>
    <submittedName>
        <fullName evidence="6">Response regulator transcription factor</fullName>
    </submittedName>
</protein>
<dbReference type="SUPFAM" id="SSF46894">
    <property type="entry name" value="C-terminal effector domain of the bipartite response regulators"/>
    <property type="match status" value="1"/>
</dbReference>
<dbReference type="InterPro" id="IPR000792">
    <property type="entry name" value="Tscrpt_reg_LuxR_C"/>
</dbReference>
<keyword evidence="1 3" id="KW-0597">Phosphoprotein</keyword>
<dbReference type="CDD" id="cd06170">
    <property type="entry name" value="LuxR_C_like"/>
    <property type="match status" value="1"/>
</dbReference>
<feature type="domain" description="Response regulatory" evidence="5">
    <location>
        <begin position="2"/>
        <end position="118"/>
    </location>
</feature>
<dbReference type="RefSeq" id="WP_124107784.1">
    <property type="nucleotide sequence ID" value="NZ_JBBNGS010000007.1"/>
</dbReference>
<reference evidence="6 7" key="1">
    <citation type="submission" date="2024-04" db="EMBL/GenBank/DDBJ databases">
        <title>Human intestinal bacterial collection.</title>
        <authorList>
            <person name="Pauvert C."/>
            <person name="Hitch T.C.A."/>
            <person name="Clavel T."/>
        </authorList>
    </citation>
    <scope>NUCLEOTIDE SEQUENCE [LARGE SCALE GENOMIC DNA]</scope>
    <source>
        <strain evidence="6 7">CLA-AA-H197</strain>
    </source>
</reference>
<dbReference type="Proteomes" id="UP001478817">
    <property type="component" value="Unassembled WGS sequence"/>
</dbReference>
<dbReference type="InterPro" id="IPR058245">
    <property type="entry name" value="NreC/VraR/RcsB-like_REC"/>
</dbReference>
<sequence>MRIAIIDDDRLVCDSLGIILGAQEDIEVVGCGCNGDDAVRLTREAAPDVLLMDIQMPGRDGLSAAREILGEGGRTRVVFLTTFSDDEYIVGALRLGASGYLIKQDVAAIAPALREVMAGRRVLEGRAMEDVNFSGGDDMAARPSRPAAFACLTEREYEVAELIAQGLDNREIAAAAYMGEGTVRNHISSILAKLGLRNRTQIAIAYLRG</sequence>
<dbReference type="Gene3D" id="3.40.50.2300">
    <property type="match status" value="1"/>
</dbReference>
<dbReference type="CDD" id="cd17535">
    <property type="entry name" value="REC_NarL-like"/>
    <property type="match status" value="1"/>
</dbReference>
<feature type="domain" description="HTH luxR-type" evidence="4">
    <location>
        <begin position="145"/>
        <end position="209"/>
    </location>
</feature>
<evidence type="ECO:0000259" key="4">
    <source>
        <dbReference type="PROSITE" id="PS50043"/>
    </source>
</evidence>
<dbReference type="PRINTS" id="PR00038">
    <property type="entry name" value="HTHLUXR"/>
</dbReference>
<evidence type="ECO:0000256" key="1">
    <source>
        <dbReference type="ARBA" id="ARBA00022553"/>
    </source>
</evidence>
<name>A0ABV1IFM3_9ACTN</name>
<gene>
    <name evidence="6" type="ORF">AAAT05_04935</name>
</gene>
<dbReference type="Pfam" id="PF00196">
    <property type="entry name" value="GerE"/>
    <property type="match status" value="1"/>
</dbReference>
<organism evidence="6 7">
    <name type="scientific">Paratractidigestivibacter faecalis</name>
    <dbReference type="NCBI Taxonomy" id="2292441"/>
    <lineage>
        <taxon>Bacteria</taxon>
        <taxon>Bacillati</taxon>
        <taxon>Actinomycetota</taxon>
        <taxon>Coriobacteriia</taxon>
        <taxon>Coriobacteriales</taxon>
        <taxon>Atopobiaceae</taxon>
        <taxon>Paratractidigestivibacter</taxon>
    </lineage>
</organism>
<keyword evidence="7" id="KW-1185">Reference proteome</keyword>
<feature type="modified residue" description="4-aspartylphosphate" evidence="3">
    <location>
        <position position="53"/>
    </location>
</feature>
<dbReference type="InterPro" id="IPR001789">
    <property type="entry name" value="Sig_transdc_resp-reg_receiver"/>
</dbReference>
<dbReference type="PANTHER" id="PTHR43214">
    <property type="entry name" value="TWO-COMPONENT RESPONSE REGULATOR"/>
    <property type="match status" value="1"/>
</dbReference>
<dbReference type="InterPro" id="IPR011006">
    <property type="entry name" value="CheY-like_superfamily"/>
</dbReference>
<accession>A0ABV1IFM3</accession>
<evidence type="ECO:0000313" key="6">
    <source>
        <dbReference type="EMBL" id="MEQ2637687.1"/>
    </source>
</evidence>
<dbReference type="SMART" id="SM00448">
    <property type="entry name" value="REC"/>
    <property type="match status" value="1"/>
</dbReference>
<comment type="caution">
    <text evidence="6">The sequence shown here is derived from an EMBL/GenBank/DDBJ whole genome shotgun (WGS) entry which is preliminary data.</text>
</comment>
<dbReference type="SUPFAM" id="SSF52172">
    <property type="entry name" value="CheY-like"/>
    <property type="match status" value="1"/>
</dbReference>
<evidence type="ECO:0000256" key="3">
    <source>
        <dbReference type="PROSITE-ProRule" id="PRU00169"/>
    </source>
</evidence>
<dbReference type="InterPro" id="IPR039420">
    <property type="entry name" value="WalR-like"/>
</dbReference>
<dbReference type="SMART" id="SM00421">
    <property type="entry name" value="HTH_LUXR"/>
    <property type="match status" value="1"/>
</dbReference>
<evidence type="ECO:0000313" key="7">
    <source>
        <dbReference type="Proteomes" id="UP001478817"/>
    </source>
</evidence>
<proteinExistence type="predicted"/>
<dbReference type="PROSITE" id="PS50110">
    <property type="entry name" value="RESPONSE_REGULATORY"/>
    <property type="match status" value="1"/>
</dbReference>